<evidence type="ECO:0000313" key="3">
    <source>
        <dbReference type="Proteomes" id="UP000541610"/>
    </source>
</evidence>
<comment type="caution">
    <text evidence="2">The sequence shown here is derived from an EMBL/GenBank/DDBJ whole genome shotgun (WGS) entry which is preliminary data.</text>
</comment>
<feature type="compositionally biased region" description="Pro residues" evidence="1">
    <location>
        <begin position="41"/>
        <end position="52"/>
    </location>
</feature>
<evidence type="ECO:0000256" key="1">
    <source>
        <dbReference type="SAM" id="MobiDB-lite"/>
    </source>
</evidence>
<organism evidence="2 3">
    <name type="scientific">Perkinsus olseni</name>
    <name type="common">Perkinsus atlanticus</name>
    <dbReference type="NCBI Taxonomy" id="32597"/>
    <lineage>
        <taxon>Eukaryota</taxon>
        <taxon>Sar</taxon>
        <taxon>Alveolata</taxon>
        <taxon>Perkinsozoa</taxon>
        <taxon>Perkinsea</taxon>
        <taxon>Perkinsida</taxon>
        <taxon>Perkinsidae</taxon>
        <taxon>Perkinsus</taxon>
    </lineage>
</organism>
<dbReference type="Proteomes" id="UP000541610">
    <property type="component" value="Unassembled WGS sequence"/>
</dbReference>
<reference evidence="2 3" key="1">
    <citation type="submission" date="2020-04" db="EMBL/GenBank/DDBJ databases">
        <title>Perkinsus olseni comparative genomics.</title>
        <authorList>
            <person name="Bogema D.R."/>
        </authorList>
    </citation>
    <scope>NUCLEOTIDE SEQUENCE [LARGE SCALE GENOMIC DNA]</scope>
    <source>
        <strain evidence="2">00978-12</strain>
    </source>
</reference>
<gene>
    <name evidence="2" type="ORF">FOZ60_000904</name>
</gene>
<sequence length="350" mass="38457">MLINRPSPVVYRLVAAASRRAVANISVSTHRVGQQDRRPPPPKVLPPPPPPPRKALIPIPQLIDSMTEAIQNGKNEEARNIAAAVVERRTEMAGSVGWSDITVLMWGLCALKEQRMMTELVEGLGIDTLMRECPPIELGMAEGGAAEVDVEVLGYSQSDSGNFLEEGSVFFGQELAEIWGREMNKFVEKRFLKVSSLLVALRVFTDRDFAERKETDCTTELDWGLLVPALRALSSREALEKISTDDLINCLLGTGIARSFEVVPEVLGVFLKTAAERLGMTDEALSLEDRAKVYRAACRNILVDNEDAARARESVAANFDDGKVLAQFICRPAIAQAVERETARLKSAVI</sequence>
<dbReference type="EMBL" id="JABANP010000110">
    <property type="protein sequence ID" value="KAF4689985.1"/>
    <property type="molecule type" value="Genomic_DNA"/>
</dbReference>
<accession>A0A7J6P1J7</accession>
<evidence type="ECO:0000313" key="2">
    <source>
        <dbReference type="EMBL" id="KAF4689985.1"/>
    </source>
</evidence>
<name>A0A7J6P1J7_PEROL</name>
<dbReference type="AlphaFoldDB" id="A0A7J6P1J7"/>
<feature type="region of interest" description="Disordered" evidence="1">
    <location>
        <begin position="27"/>
        <end position="52"/>
    </location>
</feature>
<protein>
    <submittedName>
        <fullName evidence="2">Uncharacterized protein</fullName>
    </submittedName>
</protein>
<proteinExistence type="predicted"/>
<dbReference type="OrthoDB" id="10479512at2759"/>